<evidence type="ECO:0000313" key="8">
    <source>
        <dbReference type="EMBL" id="KIP02967.1"/>
    </source>
</evidence>
<evidence type="ECO:0000313" key="9">
    <source>
        <dbReference type="Proteomes" id="UP000053257"/>
    </source>
</evidence>
<gene>
    <name evidence="8" type="ORF">PHLGIDRAFT_270186</name>
</gene>
<keyword evidence="4" id="KW-0560">Oxidoreductase</keyword>
<dbReference type="EMBL" id="KN840642">
    <property type="protein sequence ID" value="KIP02967.1"/>
    <property type="molecule type" value="Genomic_DNA"/>
</dbReference>
<keyword evidence="2" id="KW-0285">Flavoprotein</keyword>
<dbReference type="InterPro" id="IPR002938">
    <property type="entry name" value="FAD-bd"/>
</dbReference>
<protein>
    <recommendedName>
        <fullName evidence="7">FAD-binding domain-containing protein</fullName>
    </recommendedName>
</protein>
<comment type="similarity">
    <text evidence="1">Belongs to the paxM FAD-dependent monooxygenase family.</text>
</comment>
<dbReference type="SUPFAM" id="SSF51905">
    <property type="entry name" value="FAD/NAD(P)-binding domain"/>
    <property type="match status" value="1"/>
</dbReference>
<dbReference type="InterPro" id="IPR050493">
    <property type="entry name" value="FAD-dep_Monooxygenase_BioMet"/>
</dbReference>
<keyword evidence="9" id="KW-1185">Reference proteome</keyword>
<evidence type="ECO:0000256" key="5">
    <source>
        <dbReference type="ARBA" id="ARBA00023033"/>
    </source>
</evidence>
<organism evidence="8 9">
    <name type="scientific">Phlebiopsis gigantea (strain 11061_1 CR5-6)</name>
    <name type="common">White-rot fungus</name>
    <name type="synonym">Peniophora gigantea</name>
    <dbReference type="NCBI Taxonomy" id="745531"/>
    <lineage>
        <taxon>Eukaryota</taxon>
        <taxon>Fungi</taxon>
        <taxon>Dikarya</taxon>
        <taxon>Basidiomycota</taxon>
        <taxon>Agaricomycotina</taxon>
        <taxon>Agaricomycetes</taxon>
        <taxon>Polyporales</taxon>
        <taxon>Phanerochaetaceae</taxon>
        <taxon>Phlebiopsis</taxon>
    </lineage>
</organism>
<dbReference type="Gene3D" id="3.50.50.60">
    <property type="entry name" value="FAD/NAD(P)-binding domain"/>
    <property type="match status" value="1"/>
</dbReference>
<dbReference type="AlphaFoldDB" id="A0A0C3S183"/>
<evidence type="ECO:0000256" key="4">
    <source>
        <dbReference type="ARBA" id="ARBA00023002"/>
    </source>
</evidence>
<name>A0A0C3S183_PHLG1</name>
<keyword evidence="6" id="KW-0732">Signal</keyword>
<reference evidence="8 9" key="1">
    <citation type="journal article" date="2014" name="PLoS Genet.">
        <title>Analysis of the Phlebiopsis gigantea genome, transcriptome and secretome provides insight into its pioneer colonization strategies of wood.</title>
        <authorList>
            <person name="Hori C."/>
            <person name="Ishida T."/>
            <person name="Igarashi K."/>
            <person name="Samejima M."/>
            <person name="Suzuki H."/>
            <person name="Master E."/>
            <person name="Ferreira P."/>
            <person name="Ruiz-Duenas F.J."/>
            <person name="Held B."/>
            <person name="Canessa P."/>
            <person name="Larrondo L.F."/>
            <person name="Schmoll M."/>
            <person name="Druzhinina I.S."/>
            <person name="Kubicek C.P."/>
            <person name="Gaskell J.A."/>
            <person name="Kersten P."/>
            <person name="St John F."/>
            <person name="Glasner J."/>
            <person name="Sabat G."/>
            <person name="Splinter BonDurant S."/>
            <person name="Syed K."/>
            <person name="Yadav J."/>
            <person name="Mgbeahuruike A.C."/>
            <person name="Kovalchuk A."/>
            <person name="Asiegbu F.O."/>
            <person name="Lackner G."/>
            <person name="Hoffmeister D."/>
            <person name="Rencoret J."/>
            <person name="Gutierrez A."/>
            <person name="Sun H."/>
            <person name="Lindquist E."/>
            <person name="Barry K."/>
            <person name="Riley R."/>
            <person name="Grigoriev I.V."/>
            <person name="Henrissat B."/>
            <person name="Kues U."/>
            <person name="Berka R.M."/>
            <person name="Martinez A.T."/>
            <person name="Covert S.F."/>
            <person name="Blanchette R.A."/>
            <person name="Cullen D."/>
        </authorList>
    </citation>
    <scope>NUCLEOTIDE SEQUENCE [LARGE SCALE GENOMIC DNA]</scope>
    <source>
        <strain evidence="8 9">11061_1 CR5-6</strain>
    </source>
</reference>
<dbReference type="STRING" id="745531.A0A0C3S183"/>
<sequence length="396" mass="43323">MAPIRVGVIGAGLAGPVLATMLKQSGYEPVVCERNPGPSEAGIAIALQLNGLRILSQIPGLLESMPRFFLDEFHSYSVMPEDLGVLAQLDQPKKLREETGLGPFGIRRSVLQKKIVEFAEQAGVEFKWGLKLEQLEQLSDGVTVTFADGSKDTFSFVVGCDGLHSNTRKCLFGESPADYTGLCQTGGYAPTPERLKGKHIGINLFGDGAHMTIVPVDDETMGFAVTQREPEAKETWRALDSAGVEAFKCSPVSQWAFDGGELVRNAFGIIKYGLYDRPELKTWHRGRVILIGDAAHPTSPHLGQGANQSFEDADMLVKLLLKHNPSGEDPSTATLEVIYSELEKLRLPRSSEMVRGARAQGEKRVVSGVEECIKRNNYFRELWSDDKNVHARLGAA</sequence>
<dbReference type="InterPro" id="IPR036188">
    <property type="entry name" value="FAD/NAD-bd_sf"/>
</dbReference>
<dbReference type="OrthoDB" id="47494at2759"/>
<accession>A0A0C3S183</accession>
<proteinExistence type="inferred from homology"/>
<dbReference type="GO" id="GO:0071949">
    <property type="term" value="F:FAD binding"/>
    <property type="evidence" value="ECO:0007669"/>
    <property type="project" value="InterPro"/>
</dbReference>
<evidence type="ECO:0000256" key="1">
    <source>
        <dbReference type="ARBA" id="ARBA00007992"/>
    </source>
</evidence>
<dbReference type="PANTHER" id="PTHR13789:SF309">
    <property type="entry name" value="PUTATIVE (AFU_ORTHOLOGUE AFUA_6G14510)-RELATED"/>
    <property type="match status" value="1"/>
</dbReference>
<feature type="domain" description="FAD-binding" evidence="7">
    <location>
        <begin position="5"/>
        <end position="322"/>
    </location>
</feature>
<feature type="chain" id="PRO_5002181167" description="FAD-binding domain-containing protein" evidence="6">
    <location>
        <begin position="20"/>
        <end position="396"/>
    </location>
</feature>
<keyword evidence="3" id="KW-0274">FAD</keyword>
<dbReference type="PRINTS" id="PR00420">
    <property type="entry name" value="RNGMNOXGNASE"/>
</dbReference>
<evidence type="ECO:0000256" key="6">
    <source>
        <dbReference type="SAM" id="SignalP"/>
    </source>
</evidence>
<evidence type="ECO:0000256" key="2">
    <source>
        <dbReference type="ARBA" id="ARBA00022630"/>
    </source>
</evidence>
<dbReference type="Pfam" id="PF01494">
    <property type="entry name" value="FAD_binding_3"/>
    <property type="match status" value="1"/>
</dbReference>
<dbReference type="PANTHER" id="PTHR13789">
    <property type="entry name" value="MONOOXYGENASE"/>
    <property type="match status" value="1"/>
</dbReference>
<feature type="signal peptide" evidence="6">
    <location>
        <begin position="1"/>
        <end position="19"/>
    </location>
</feature>
<evidence type="ECO:0000256" key="3">
    <source>
        <dbReference type="ARBA" id="ARBA00022827"/>
    </source>
</evidence>
<keyword evidence="5" id="KW-0503">Monooxygenase</keyword>
<dbReference type="GO" id="GO:0004497">
    <property type="term" value="F:monooxygenase activity"/>
    <property type="evidence" value="ECO:0007669"/>
    <property type="project" value="UniProtKB-KW"/>
</dbReference>
<evidence type="ECO:0000259" key="7">
    <source>
        <dbReference type="Pfam" id="PF01494"/>
    </source>
</evidence>
<dbReference type="Proteomes" id="UP000053257">
    <property type="component" value="Unassembled WGS sequence"/>
</dbReference>
<dbReference type="HOGENOM" id="CLU_009665_19_5_1"/>